<dbReference type="Proteomes" id="UP000823915">
    <property type="component" value="Unassembled WGS sequence"/>
</dbReference>
<reference evidence="2" key="2">
    <citation type="submission" date="2021-04" db="EMBL/GenBank/DDBJ databases">
        <authorList>
            <person name="Gilroy R."/>
        </authorList>
    </citation>
    <scope>NUCLEOTIDE SEQUENCE</scope>
    <source>
        <strain evidence="2">1282</strain>
    </source>
</reference>
<evidence type="ECO:0000256" key="1">
    <source>
        <dbReference type="SAM" id="Phobius"/>
    </source>
</evidence>
<keyword evidence="1" id="KW-0812">Transmembrane</keyword>
<dbReference type="EMBL" id="DXDU01000094">
    <property type="protein sequence ID" value="HIY26636.1"/>
    <property type="molecule type" value="Genomic_DNA"/>
</dbReference>
<feature type="transmembrane region" description="Helical" evidence="1">
    <location>
        <begin position="54"/>
        <end position="75"/>
    </location>
</feature>
<comment type="caution">
    <text evidence="2">The sequence shown here is derived from an EMBL/GenBank/DDBJ whole genome shotgun (WGS) entry which is preliminary data.</text>
</comment>
<reference evidence="2" key="1">
    <citation type="journal article" date="2021" name="PeerJ">
        <title>Extensive microbial diversity within the chicken gut microbiome revealed by metagenomics and culture.</title>
        <authorList>
            <person name="Gilroy R."/>
            <person name="Ravi A."/>
            <person name="Getino M."/>
            <person name="Pursley I."/>
            <person name="Horton D.L."/>
            <person name="Alikhan N.F."/>
            <person name="Baker D."/>
            <person name="Gharbi K."/>
            <person name="Hall N."/>
            <person name="Watson M."/>
            <person name="Adriaenssens E.M."/>
            <person name="Foster-Nyarko E."/>
            <person name="Jarju S."/>
            <person name="Secka A."/>
            <person name="Antonio M."/>
            <person name="Oren A."/>
            <person name="Chaudhuri R.R."/>
            <person name="La Ragione R."/>
            <person name="Hildebrand F."/>
            <person name="Pallen M.J."/>
        </authorList>
    </citation>
    <scope>NUCLEOTIDE SEQUENCE</scope>
    <source>
        <strain evidence="2">1282</strain>
    </source>
</reference>
<evidence type="ECO:0000313" key="3">
    <source>
        <dbReference type="Proteomes" id="UP000823915"/>
    </source>
</evidence>
<feature type="transmembrane region" description="Helical" evidence="1">
    <location>
        <begin position="87"/>
        <end position="105"/>
    </location>
</feature>
<proteinExistence type="predicted"/>
<accession>A0A9D2C131</accession>
<keyword evidence="1" id="KW-1133">Transmembrane helix</keyword>
<gene>
    <name evidence="2" type="ORF">H9838_05595</name>
</gene>
<sequence length="107" mass="11479">MNDRKELLRKAAGAAAVLVLLTGVMTGALCAACQGMLALYRAYPPLPPFQYRAPILLGVGLVIVLLVHLTGWFLARRKLFRSKLTGSLLAAAAVGIGIILLRLIVFH</sequence>
<dbReference type="AlphaFoldDB" id="A0A9D2C131"/>
<keyword evidence="1" id="KW-0472">Membrane</keyword>
<name>A0A9D2C131_9FIRM</name>
<organism evidence="2 3">
    <name type="scientific">Candidatus Acutalibacter pullistercoris</name>
    <dbReference type="NCBI Taxonomy" id="2838418"/>
    <lineage>
        <taxon>Bacteria</taxon>
        <taxon>Bacillati</taxon>
        <taxon>Bacillota</taxon>
        <taxon>Clostridia</taxon>
        <taxon>Eubacteriales</taxon>
        <taxon>Acutalibacteraceae</taxon>
        <taxon>Acutalibacter</taxon>
    </lineage>
</organism>
<evidence type="ECO:0000313" key="2">
    <source>
        <dbReference type="EMBL" id="HIY26636.1"/>
    </source>
</evidence>
<protein>
    <submittedName>
        <fullName evidence="2">Uncharacterized protein</fullName>
    </submittedName>
</protein>